<keyword evidence="24" id="KW-1185">Reference proteome</keyword>
<comment type="subcellular location">
    <subcellularLocation>
        <location evidence="3">Cytoplasm</location>
    </subcellularLocation>
</comment>
<dbReference type="Proteomes" id="UP000001551">
    <property type="component" value="Chromosome"/>
</dbReference>
<evidence type="ECO:0000259" key="21">
    <source>
        <dbReference type="PROSITE" id="PS51171"/>
    </source>
</evidence>
<dbReference type="InterPro" id="IPR008242">
    <property type="entry name" value="Chor_mutase/pphenate_deHydtase"/>
</dbReference>
<feature type="domain" description="Prephenate dehydratase" evidence="21">
    <location>
        <begin position="111"/>
        <end position="287"/>
    </location>
</feature>
<evidence type="ECO:0000256" key="2">
    <source>
        <dbReference type="ARBA" id="ARBA00002364"/>
    </source>
</evidence>
<dbReference type="InterPro" id="IPR018528">
    <property type="entry name" value="Preph_deHydtase_CS"/>
</dbReference>
<proteinExistence type="predicted"/>
<comment type="catalytic activity">
    <reaction evidence="18">
        <text>prephenate + H(+) = 3-phenylpyruvate + CO2 + H2O</text>
        <dbReference type="Rhea" id="RHEA:21648"/>
        <dbReference type="ChEBI" id="CHEBI:15377"/>
        <dbReference type="ChEBI" id="CHEBI:15378"/>
        <dbReference type="ChEBI" id="CHEBI:16526"/>
        <dbReference type="ChEBI" id="CHEBI:18005"/>
        <dbReference type="ChEBI" id="CHEBI:29934"/>
        <dbReference type="EC" id="4.2.1.51"/>
    </reaction>
</comment>
<keyword evidence="9" id="KW-0963">Cytoplasm</keyword>
<dbReference type="InterPro" id="IPR001086">
    <property type="entry name" value="Preph_deHydtase"/>
</dbReference>
<dbReference type="GO" id="GO:0005737">
    <property type="term" value="C:cytoplasm"/>
    <property type="evidence" value="ECO:0007669"/>
    <property type="project" value="UniProtKB-SubCell"/>
</dbReference>
<name>E6U7N1_ETHHY</name>
<dbReference type="PROSITE" id="PS51671">
    <property type="entry name" value="ACT"/>
    <property type="match status" value="1"/>
</dbReference>
<dbReference type="InterPro" id="IPR002701">
    <property type="entry name" value="CM_II_prokaryot"/>
</dbReference>
<dbReference type="PIRSF" id="PIRSF001500">
    <property type="entry name" value="Chor_mut_pdt_Ppr"/>
    <property type="match status" value="1"/>
</dbReference>
<dbReference type="CDD" id="cd04905">
    <property type="entry name" value="ACT_CM-PDT"/>
    <property type="match status" value="1"/>
</dbReference>
<dbReference type="eggNOG" id="COG0077">
    <property type="taxonomic scope" value="Bacteria"/>
</dbReference>
<dbReference type="EMBL" id="CP002400">
    <property type="protein sequence ID" value="ADU28154.1"/>
    <property type="molecule type" value="Genomic_DNA"/>
</dbReference>
<dbReference type="HOGENOM" id="CLU_035008_1_1_9"/>
<dbReference type="STRING" id="663278.Ethha_2661"/>
<dbReference type="SUPFAM" id="SSF55021">
    <property type="entry name" value="ACT-like"/>
    <property type="match status" value="1"/>
</dbReference>
<dbReference type="UniPathway" id="UPA00120">
    <property type="reaction ID" value="UER00203"/>
</dbReference>
<dbReference type="SUPFAM" id="SSF48600">
    <property type="entry name" value="Chorismate mutase II"/>
    <property type="match status" value="1"/>
</dbReference>
<evidence type="ECO:0000256" key="3">
    <source>
        <dbReference type="ARBA" id="ARBA00004496"/>
    </source>
</evidence>
<dbReference type="Pfam" id="PF01817">
    <property type="entry name" value="CM_2"/>
    <property type="match status" value="1"/>
</dbReference>
<comment type="pathway">
    <text evidence="4">Amino-acid biosynthesis; L-phenylalanine biosynthesis; phenylpyruvate from prephenate: step 1/1.</text>
</comment>
<accession>E6U7N1</accession>
<feature type="site" description="Essential for prephenate dehydratase activity" evidence="19">
    <location>
        <position position="280"/>
    </location>
</feature>
<evidence type="ECO:0000256" key="13">
    <source>
        <dbReference type="ARBA" id="ARBA00023235"/>
    </source>
</evidence>
<evidence type="ECO:0000256" key="10">
    <source>
        <dbReference type="ARBA" id="ARBA00022605"/>
    </source>
</evidence>
<comment type="catalytic activity">
    <reaction evidence="1">
        <text>chorismate = prephenate</text>
        <dbReference type="Rhea" id="RHEA:13897"/>
        <dbReference type="ChEBI" id="CHEBI:29748"/>
        <dbReference type="ChEBI" id="CHEBI:29934"/>
        <dbReference type="EC" id="5.4.99.5"/>
    </reaction>
</comment>
<dbReference type="Gene3D" id="3.40.190.10">
    <property type="entry name" value="Periplasmic binding protein-like II"/>
    <property type="match status" value="2"/>
</dbReference>
<evidence type="ECO:0000256" key="17">
    <source>
        <dbReference type="ARBA" id="ARBA00031520"/>
    </source>
</evidence>
<evidence type="ECO:0000256" key="16">
    <source>
        <dbReference type="ARBA" id="ARBA00031175"/>
    </source>
</evidence>
<evidence type="ECO:0000256" key="18">
    <source>
        <dbReference type="ARBA" id="ARBA00047848"/>
    </source>
</evidence>
<dbReference type="PANTHER" id="PTHR21022:SF19">
    <property type="entry name" value="PREPHENATE DEHYDRATASE-RELATED"/>
    <property type="match status" value="1"/>
</dbReference>
<evidence type="ECO:0000256" key="11">
    <source>
        <dbReference type="ARBA" id="ARBA00023141"/>
    </source>
</evidence>
<evidence type="ECO:0000313" key="24">
    <source>
        <dbReference type="Proteomes" id="UP000001551"/>
    </source>
</evidence>
<protein>
    <recommendedName>
        <fullName evidence="7">Bifunctional chorismate mutase/prephenate dehydratase</fullName>
        <ecNumber evidence="6">4.2.1.51</ecNumber>
    </recommendedName>
    <alternativeName>
        <fullName evidence="17">Chorismate mutase-prephenate dehydratase</fullName>
    </alternativeName>
    <alternativeName>
        <fullName evidence="8">Prephenate dehydratase</fullName>
    </alternativeName>
    <alternativeName>
        <fullName evidence="16">p-protein</fullName>
    </alternativeName>
</protein>
<evidence type="ECO:0000256" key="19">
    <source>
        <dbReference type="PIRSR" id="PIRSR001500-2"/>
    </source>
</evidence>
<reference evidence="23 24" key="1">
    <citation type="submission" date="2010-12" db="EMBL/GenBank/DDBJ databases">
        <title>Complete sequence of Ethanoligenens harbinense YUAN-3.</title>
        <authorList>
            <person name="Lucas S."/>
            <person name="Copeland A."/>
            <person name="Lapidus A."/>
            <person name="Cheng J.-F."/>
            <person name="Bruce D."/>
            <person name="Goodwin L."/>
            <person name="Pitluck S."/>
            <person name="Chertkov O."/>
            <person name="Misra M."/>
            <person name="Detter J.C."/>
            <person name="Han C."/>
            <person name="Tapia R."/>
            <person name="Land M."/>
            <person name="Hauser L."/>
            <person name="Jeffries C."/>
            <person name="Kyrpides N."/>
            <person name="Ivanova N."/>
            <person name="Mikhailova N."/>
            <person name="Wang A."/>
            <person name="Mouttaki H."/>
            <person name="He Z."/>
            <person name="Zhou J."/>
            <person name="Hemme C.L."/>
            <person name="Woyke T."/>
        </authorList>
    </citation>
    <scope>NUCLEOTIDE SEQUENCE [LARGE SCALE GENOMIC DNA]</scope>
    <source>
        <strain evidence="24">DSM 18485 / JCM 12961 / CGMCC 1.5033 / YUAN-3</strain>
    </source>
</reference>
<comment type="pathway">
    <text evidence="5">Metabolic intermediate biosynthesis; prephenate biosynthesis; prephenate from chorismate: step 1/1.</text>
</comment>
<dbReference type="PANTHER" id="PTHR21022">
    <property type="entry name" value="PREPHENATE DEHYDRATASE P PROTEIN"/>
    <property type="match status" value="1"/>
</dbReference>
<keyword evidence="14 23" id="KW-0456">Lyase</keyword>
<keyword evidence="10" id="KW-0028">Amino-acid biosynthesis</keyword>
<dbReference type="Gene3D" id="1.20.59.10">
    <property type="entry name" value="Chorismate mutase"/>
    <property type="match status" value="1"/>
</dbReference>
<dbReference type="RefSeq" id="WP_013486497.1">
    <property type="nucleotide sequence ID" value="NC_014828.1"/>
</dbReference>
<evidence type="ECO:0000256" key="5">
    <source>
        <dbReference type="ARBA" id="ARBA00004817"/>
    </source>
</evidence>
<evidence type="ECO:0000256" key="4">
    <source>
        <dbReference type="ARBA" id="ARBA00004741"/>
    </source>
</evidence>
<comment type="function">
    <text evidence="2">Catalyzes the Claisen rearrangement of chorismate to prephenate and the decarboxylation/dehydration of prephenate to phenylpyruvate.</text>
</comment>
<evidence type="ECO:0000256" key="12">
    <source>
        <dbReference type="ARBA" id="ARBA00023222"/>
    </source>
</evidence>
<dbReference type="UniPathway" id="UPA00121">
    <property type="reaction ID" value="UER00345"/>
</dbReference>
<evidence type="ECO:0000256" key="14">
    <source>
        <dbReference type="ARBA" id="ARBA00023239"/>
    </source>
</evidence>
<dbReference type="InterPro" id="IPR036979">
    <property type="entry name" value="CM_dom_sf"/>
</dbReference>
<evidence type="ECO:0000256" key="7">
    <source>
        <dbReference type="ARBA" id="ARBA00014401"/>
    </source>
</evidence>
<dbReference type="InterPro" id="IPR045865">
    <property type="entry name" value="ACT-like_dom_sf"/>
</dbReference>
<dbReference type="SUPFAM" id="SSF53850">
    <property type="entry name" value="Periplasmic binding protein-like II"/>
    <property type="match status" value="1"/>
</dbReference>
<dbReference type="KEGG" id="eha:Ethha_2661"/>
<organism evidence="23 24">
    <name type="scientific">Ethanoligenens harbinense (strain DSM 18485 / JCM 12961 / CGMCC 1.5033 / YUAN-3)</name>
    <dbReference type="NCBI Taxonomy" id="663278"/>
    <lineage>
        <taxon>Bacteria</taxon>
        <taxon>Bacillati</taxon>
        <taxon>Bacillota</taxon>
        <taxon>Clostridia</taxon>
        <taxon>Eubacteriales</taxon>
        <taxon>Oscillospiraceae</taxon>
        <taxon>Ethanoligenens</taxon>
    </lineage>
</organism>
<feature type="domain" description="ACT" evidence="22">
    <location>
        <begin position="299"/>
        <end position="377"/>
    </location>
</feature>
<dbReference type="PROSITE" id="PS51171">
    <property type="entry name" value="PREPHENATE_DEHYDR_3"/>
    <property type="match status" value="1"/>
</dbReference>
<dbReference type="Pfam" id="PF00800">
    <property type="entry name" value="PDT"/>
    <property type="match status" value="1"/>
</dbReference>
<dbReference type="GO" id="GO:0046417">
    <property type="term" value="P:chorismate metabolic process"/>
    <property type="evidence" value="ECO:0007669"/>
    <property type="project" value="InterPro"/>
</dbReference>
<evidence type="ECO:0000313" key="23">
    <source>
        <dbReference type="EMBL" id="ADU28154.1"/>
    </source>
</evidence>
<dbReference type="EC" id="4.2.1.51" evidence="6"/>
<dbReference type="GO" id="GO:0004664">
    <property type="term" value="F:prephenate dehydratase activity"/>
    <property type="evidence" value="ECO:0007669"/>
    <property type="project" value="UniProtKB-EC"/>
</dbReference>
<keyword evidence="13" id="KW-0413">Isomerase</keyword>
<sequence length="380" mass="42295">MNLDEARAQIDQIDKEMVSLFEQRMNAVLNVARYKKEHGMVVFDPARESAVLDRVRESVSPALADYAVSLWESLMELAKSLERSIIASDSPGVQAIRDLAANAGSPIPHPRVAVQGVAGAYAHLAAKHMYPDGDISFCERWADVFYALQDGLCDYGILPVENSSAGAVAEVYDLMRQFKFYIVKAYPLPVKHCLLGVRGATLRDIRHVYTIPIAYMQCADFFKQHRHIQQVPVANTAIAAQQVARLGDKTCAALCSRECAQLYGLDVLAEHIQQTSTNCTRFISISRHLEIPPNANKISLLFTLPHVTGSLHRTLARFAHGGLNLTKIESRPNPDKNFEYVFYLDFTGTLAAPSTAELLGNLWDELVVFHFLGNYYEPKA</sequence>
<keyword evidence="11" id="KW-0057">Aromatic amino acid biosynthesis</keyword>
<dbReference type="SMART" id="SM00830">
    <property type="entry name" value="CM_2"/>
    <property type="match status" value="1"/>
</dbReference>
<evidence type="ECO:0000256" key="9">
    <source>
        <dbReference type="ARBA" id="ARBA00022490"/>
    </source>
</evidence>
<dbReference type="PROSITE" id="PS00858">
    <property type="entry name" value="PREPHENATE_DEHYDR_2"/>
    <property type="match status" value="1"/>
</dbReference>
<keyword evidence="15" id="KW-0511">Multifunctional enzyme</keyword>
<feature type="domain" description="Chorismate mutase" evidence="20">
    <location>
        <begin position="1"/>
        <end position="86"/>
    </location>
</feature>
<dbReference type="eggNOG" id="COG1605">
    <property type="taxonomic scope" value="Bacteria"/>
</dbReference>
<dbReference type="CDD" id="cd13631">
    <property type="entry name" value="PBP2_Ct-PDT_like"/>
    <property type="match status" value="1"/>
</dbReference>
<evidence type="ECO:0000259" key="22">
    <source>
        <dbReference type="PROSITE" id="PS51671"/>
    </source>
</evidence>
<evidence type="ECO:0000259" key="20">
    <source>
        <dbReference type="PROSITE" id="PS51168"/>
    </source>
</evidence>
<keyword evidence="12" id="KW-0584">Phenylalanine biosynthesis</keyword>
<evidence type="ECO:0000256" key="1">
    <source>
        <dbReference type="ARBA" id="ARBA00000824"/>
    </source>
</evidence>
<evidence type="ECO:0000256" key="8">
    <source>
        <dbReference type="ARBA" id="ARBA00021872"/>
    </source>
</evidence>
<dbReference type="Gene3D" id="3.30.70.260">
    <property type="match status" value="1"/>
</dbReference>
<dbReference type="GO" id="GO:0004106">
    <property type="term" value="F:chorismate mutase activity"/>
    <property type="evidence" value="ECO:0007669"/>
    <property type="project" value="UniProtKB-EC"/>
</dbReference>
<dbReference type="GO" id="GO:0009094">
    <property type="term" value="P:L-phenylalanine biosynthetic process"/>
    <property type="evidence" value="ECO:0007669"/>
    <property type="project" value="UniProtKB-UniPathway"/>
</dbReference>
<evidence type="ECO:0000256" key="6">
    <source>
        <dbReference type="ARBA" id="ARBA00013147"/>
    </source>
</evidence>
<dbReference type="InterPro" id="IPR036263">
    <property type="entry name" value="Chorismate_II_sf"/>
</dbReference>
<dbReference type="InterPro" id="IPR002912">
    <property type="entry name" value="ACT_dom"/>
</dbReference>
<dbReference type="AlphaFoldDB" id="E6U7N1"/>
<gene>
    <name evidence="23" type="ordered locus">Ethha_2661</name>
</gene>
<dbReference type="PROSITE" id="PS51168">
    <property type="entry name" value="CHORISMATE_MUT_2"/>
    <property type="match status" value="1"/>
</dbReference>
<evidence type="ECO:0000256" key="15">
    <source>
        <dbReference type="ARBA" id="ARBA00023268"/>
    </source>
</evidence>